<evidence type="ECO:0000313" key="11">
    <source>
        <dbReference type="Proteomes" id="UP000002043"/>
    </source>
</evidence>
<feature type="binding site" evidence="8">
    <location>
        <position position="252"/>
    </location>
    <ligand>
        <name>Mn(2+)</name>
        <dbReference type="ChEBI" id="CHEBI:29035"/>
        <label>2</label>
    </ligand>
</feature>
<dbReference type="Proteomes" id="UP000002043">
    <property type="component" value="Chromosome"/>
</dbReference>
<dbReference type="OrthoDB" id="9809354at2"/>
<dbReference type="EC" id="3.4.11.10" evidence="8"/>
<dbReference type="KEGG" id="tal:Thal_0785"/>
<comment type="catalytic activity">
    <reaction evidence="2 8">
        <text>Release of an N-terminal amino acid, preferentially leucine, but not glutamic or aspartic acids.</text>
        <dbReference type="EC" id="3.4.11.10"/>
    </reaction>
</comment>
<feature type="binding site" evidence="8">
    <location>
        <position position="257"/>
    </location>
    <ligand>
        <name>Mn(2+)</name>
        <dbReference type="ChEBI" id="CHEBI:29035"/>
        <label>2</label>
    </ligand>
</feature>
<feature type="domain" description="Cytosol aminopeptidase" evidence="9">
    <location>
        <begin position="332"/>
        <end position="339"/>
    </location>
</feature>
<dbReference type="PANTHER" id="PTHR11963:SF23">
    <property type="entry name" value="CYTOSOL AMINOPEPTIDASE"/>
    <property type="match status" value="1"/>
</dbReference>
<dbReference type="PROSITE" id="PS00631">
    <property type="entry name" value="CYTOSOL_AP"/>
    <property type="match status" value="1"/>
</dbReference>
<feature type="active site" evidence="8">
    <location>
        <position position="338"/>
    </location>
</feature>
<dbReference type="STRING" id="638303.Thal_0785"/>
<dbReference type="HAMAP" id="MF_00181">
    <property type="entry name" value="Cytosol_peptidase_M17"/>
    <property type="match status" value="1"/>
</dbReference>
<keyword evidence="8" id="KW-0479">Metal-binding</keyword>
<evidence type="ECO:0000256" key="4">
    <source>
        <dbReference type="ARBA" id="ARBA00022438"/>
    </source>
</evidence>
<evidence type="ECO:0000256" key="3">
    <source>
        <dbReference type="ARBA" id="ARBA00009528"/>
    </source>
</evidence>
<dbReference type="SUPFAM" id="SSF53187">
    <property type="entry name" value="Zn-dependent exopeptidases"/>
    <property type="match status" value="1"/>
</dbReference>
<dbReference type="Gene3D" id="3.40.630.10">
    <property type="entry name" value="Zn peptidases"/>
    <property type="match status" value="1"/>
</dbReference>
<evidence type="ECO:0000256" key="6">
    <source>
        <dbReference type="ARBA" id="ARBA00022801"/>
    </source>
</evidence>
<feature type="active site" evidence="8">
    <location>
        <position position="264"/>
    </location>
</feature>
<feature type="binding site" evidence="8">
    <location>
        <position position="275"/>
    </location>
    <ligand>
        <name>Mn(2+)</name>
        <dbReference type="ChEBI" id="CHEBI:29035"/>
        <label>2</label>
    </ligand>
</feature>
<dbReference type="CDD" id="cd00433">
    <property type="entry name" value="Peptidase_M17"/>
    <property type="match status" value="1"/>
</dbReference>
<comment type="catalytic activity">
    <reaction evidence="1 8">
        <text>Release of an N-terminal amino acid, Xaa-|-Yaa-, in which Xaa is preferably Leu, but may be other amino acids including Pro although not Arg or Lys, and Yaa may be Pro. Amino acid amides and methyl esters are also readily hydrolyzed, but rates on arylamides are exceedingly low.</text>
        <dbReference type="EC" id="3.4.11.1"/>
    </reaction>
</comment>
<evidence type="ECO:0000256" key="7">
    <source>
        <dbReference type="ARBA" id="ARBA00023211"/>
    </source>
</evidence>
<dbReference type="RefSeq" id="WP_012991824.1">
    <property type="nucleotide sequence ID" value="NC_013894.1"/>
</dbReference>
<organism evidence="10 11">
    <name type="scientific">Thermocrinis albus (strain DSM 14484 / JCM 11386 / HI 11/12)</name>
    <dbReference type="NCBI Taxonomy" id="638303"/>
    <lineage>
        <taxon>Bacteria</taxon>
        <taxon>Pseudomonadati</taxon>
        <taxon>Aquificota</taxon>
        <taxon>Aquificia</taxon>
        <taxon>Aquificales</taxon>
        <taxon>Aquificaceae</taxon>
        <taxon>Thermocrinis</taxon>
    </lineage>
</organism>
<dbReference type="Pfam" id="PF02789">
    <property type="entry name" value="Peptidase_M17_N"/>
    <property type="match status" value="1"/>
</dbReference>
<accession>D3SQI1</accession>
<dbReference type="InterPro" id="IPR000819">
    <property type="entry name" value="Peptidase_M17_C"/>
</dbReference>
<dbReference type="EMBL" id="CP001931">
    <property type="protein sequence ID" value="ADC89418.1"/>
    <property type="molecule type" value="Genomic_DNA"/>
</dbReference>
<name>D3SQI1_THEAH</name>
<dbReference type="HOGENOM" id="CLU_013734_2_2_0"/>
<dbReference type="AlphaFoldDB" id="D3SQI1"/>
<dbReference type="eggNOG" id="COG0260">
    <property type="taxonomic scope" value="Bacteria"/>
</dbReference>
<dbReference type="PRINTS" id="PR00481">
    <property type="entry name" value="LAMNOPPTDASE"/>
</dbReference>
<dbReference type="Gene3D" id="3.40.220.10">
    <property type="entry name" value="Leucine Aminopeptidase, subunit E, domain 1"/>
    <property type="match status" value="1"/>
</dbReference>
<comment type="cofactor">
    <cofactor evidence="8">
        <name>Mn(2+)</name>
        <dbReference type="ChEBI" id="CHEBI:29035"/>
    </cofactor>
    <text evidence="8">Binds 2 manganese ions per subunit.</text>
</comment>
<proteinExistence type="inferred from homology"/>
<comment type="function">
    <text evidence="8">Presumably involved in the processing and regular turnover of intracellular proteins. Catalyzes the removal of unsubstituted N-terminal amino acids from various peptides.</text>
</comment>
<protein>
    <recommendedName>
        <fullName evidence="8">Probable cytosol aminopeptidase</fullName>
        <ecNumber evidence="8">3.4.11.1</ecNumber>
    </recommendedName>
    <alternativeName>
        <fullName evidence="8">Leucine aminopeptidase</fullName>
        <shortName evidence="8">LAP</shortName>
        <ecNumber evidence="8">3.4.11.10</ecNumber>
    </alternativeName>
    <alternativeName>
        <fullName evidence="8">Leucyl aminopeptidase</fullName>
    </alternativeName>
</protein>
<dbReference type="GO" id="GO:0030145">
    <property type="term" value="F:manganese ion binding"/>
    <property type="evidence" value="ECO:0007669"/>
    <property type="project" value="UniProtKB-UniRule"/>
</dbReference>
<dbReference type="PANTHER" id="PTHR11963">
    <property type="entry name" value="LEUCINE AMINOPEPTIDASE-RELATED"/>
    <property type="match status" value="1"/>
</dbReference>
<evidence type="ECO:0000256" key="2">
    <source>
        <dbReference type="ARBA" id="ARBA00000967"/>
    </source>
</evidence>
<dbReference type="InterPro" id="IPR011356">
    <property type="entry name" value="Leucine_aapep/pepB"/>
</dbReference>
<comment type="similarity">
    <text evidence="3 8">Belongs to the peptidase M17 family.</text>
</comment>
<dbReference type="MEROPS" id="M17.A03"/>
<feature type="binding site" evidence="8">
    <location>
        <position position="336"/>
    </location>
    <ligand>
        <name>Mn(2+)</name>
        <dbReference type="ChEBI" id="CHEBI:29035"/>
        <label>2</label>
    </ligand>
</feature>
<dbReference type="GO" id="GO:0005737">
    <property type="term" value="C:cytoplasm"/>
    <property type="evidence" value="ECO:0007669"/>
    <property type="project" value="UniProtKB-SubCell"/>
</dbReference>
<comment type="subcellular location">
    <subcellularLocation>
        <location evidence="8">Cytoplasm</location>
    </subcellularLocation>
</comment>
<keyword evidence="6 8" id="KW-0378">Hydrolase</keyword>
<dbReference type="InterPro" id="IPR008283">
    <property type="entry name" value="Peptidase_M17_N"/>
</dbReference>
<keyword evidence="8" id="KW-0963">Cytoplasm</keyword>
<keyword evidence="7 8" id="KW-0464">Manganese</keyword>
<evidence type="ECO:0000259" key="9">
    <source>
        <dbReference type="PROSITE" id="PS00631"/>
    </source>
</evidence>
<evidence type="ECO:0000256" key="1">
    <source>
        <dbReference type="ARBA" id="ARBA00000135"/>
    </source>
</evidence>
<feature type="binding site" evidence="8">
    <location>
        <position position="334"/>
    </location>
    <ligand>
        <name>Mn(2+)</name>
        <dbReference type="ChEBI" id="CHEBI:29035"/>
        <label>1</label>
    </ligand>
</feature>
<dbReference type="NCBIfam" id="NF002083">
    <property type="entry name" value="PRK00913.3-5"/>
    <property type="match status" value="1"/>
</dbReference>
<dbReference type="Pfam" id="PF00883">
    <property type="entry name" value="Peptidase_M17"/>
    <property type="match status" value="1"/>
</dbReference>
<sequence length="486" mass="54079">MRVEIAERNFKDVDTAVALALYEDDWSSLSFLEHLEDQAKKILEVEKFKGKEDTVVKLHLVDGQKVRIVYVAGLGKKDRVGQDEWRRAFALCVKRAKKDKVSELYMYAGDKPSYEVSKAVTEGAVLGSYSFDKYKTKKEEDTYEGIKLIYLHQGDPEGVRIGNILAQAQNFARDLVNEPGNVINPVTLAEIAKKLAEENGLECRIYDEEEIKQMGMMALWSVGKGSATPPRFIHIIYRPEGEPKDRIAIVGKGLTFDSGGLNIKTGDYMRTMKMDKSGACAVLGIMKALAQLKPQVEVHGIIGAAENMPSGTAYRPDDIIRAMNGKTIEIDNTDAEGRVTLADALSYASRLRPSRIIDMATLTGACMVALGEYTAGLFTNDDEFGDEILKVSKRTGERMWKLPMDDKRLREKIKKGEGDVLNSGGRYGGAITAAMFLEEFVDEGIKWVHLDIAGPAYTKEEYGYYAKGGTGFGVRTCLEYIMERYS</sequence>
<dbReference type="InterPro" id="IPR043472">
    <property type="entry name" value="Macro_dom-like"/>
</dbReference>
<dbReference type="NCBIfam" id="NF002073">
    <property type="entry name" value="PRK00913.1-2"/>
    <property type="match status" value="1"/>
</dbReference>
<dbReference type="SUPFAM" id="SSF52949">
    <property type="entry name" value="Macro domain-like"/>
    <property type="match status" value="1"/>
</dbReference>
<keyword evidence="4 8" id="KW-0031">Aminopeptidase</keyword>
<reference evidence="11" key="1">
    <citation type="journal article" date="2010" name="Stand. Genomic Sci.">
        <title>Complete genome sequence of Thermocrinis albus type strain (HI 11/12T).</title>
        <authorList>
            <person name="Wirth R."/>
            <person name="Sikorski J."/>
            <person name="Brambilla E."/>
            <person name="Misra M."/>
            <person name="Lapidus A."/>
            <person name="Copeland A."/>
            <person name="Nolan M."/>
            <person name="Lucas S."/>
            <person name="Chen F."/>
            <person name="Tice H."/>
            <person name="Cheng J.F."/>
            <person name="Han C."/>
            <person name="Detter J.C."/>
            <person name="Tapia R."/>
            <person name="Bruce D."/>
            <person name="Goodwin L."/>
            <person name="Pitluck S."/>
            <person name="Pati A."/>
            <person name="Anderson I."/>
            <person name="Ivanova N."/>
            <person name="Mavromatis K."/>
            <person name="Mikhailova N."/>
            <person name="Chen A."/>
            <person name="Palaniappan K."/>
            <person name="Bilek Y."/>
            <person name="Hader T."/>
            <person name="Land M."/>
            <person name="Hauser L."/>
            <person name="Chang Y.J."/>
            <person name="Jeffries C.D."/>
            <person name="Tindall B.J."/>
            <person name="Rohde M."/>
            <person name="Goker M."/>
            <person name="Bristow J."/>
            <person name="Eisen J.A."/>
            <person name="Markowitz V."/>
            <person name="Hugenholtz P."/>
            <person name="Kyrpides N.C."/>
            <person name="Klenk H.P."/>
        </authorList>
    </citation>
    <scope>NUCLEOTIDE SEQUENCE [LARGE SCALE GENOMIC DNA]</scope>
    <source>
        <strain evidence="11">DSM 14484 / JCM 11386 / HI 11/12</strain>
    </source>
</reference>
<evidence type="ECO:0000256" key="8">
    <source>
        <dbReference type="HAMAP-Rule" id="MF_00181"/>
    </source>
</evidence>
<keyword evidence="5 8" id="KW-0645">Protease</keyword>
<gene>
    <name evidence="8" type="primary">pepA</name>
    <name evidence="10" type="ordered locus">Thal_0785</name>
</gene>
<dbReference type="GO" id="GO:0070006">
    <property type="term" value="F:metalloaminopeptidase activity"/>
    <property type="evidence" value="ECO:0007669"/>
    <property type="project" value="InterPro"/>
</dbReference>
<dbReference type="InterPro" id="IPR023042">
    <property type="entry name" value="Peptidase_M17_leu_NH2_pept"/>
</dbReference>
<dbReference type="EC" id="3.4.11.1" evidence="8"/>
<evidence type="ECO:0000313" key="10">
    <source>
        <dbReference type="EMBL" id="ADC89418.1"/>
    </source>
</evidence>
<dbReference type="GO" id="GO:0006508">
    <property type="term" value="P:proteolysis"/>
    <property type="evidence" value="ECO:0007669"/>
    <property type="project" value="UniProtKB-KW"/>
</dbReference>
<feature type="binding site" evidence="8">
    <location>
        <position position="257"/>
    </location>
    <ligand>
        <name>Mn(2+)</name>
        <dbReference type="ChEBI" id="CHEBI:29035"/>
        <label>1</label>
    </ligand>
</feature>
<evidence type="ECO:0000256" key="5">
    <source>
        <dbReference type="ARBA" id="ARBA00022670"/>
    </source>
</evidence>
<keyword evidence="11" id="KW-1185">Reference proteome</keyword>
<feature type="binding site" evidence="8">
    <location>
        <position position="336"/>
    </location>
    <ligand>
        <name>Mn(2+)</name>
        <dbReference type="ChEBI" id="CHEBI:29035"/>
        <label>1</label>
    </ligand>
</feature>